<evidence type="ECO:0000256" key="1">
    <source>
        <dbReference type="ARBA" id="ARBA00022729"/>
    </source>
</evidence>
<dbReference type="InterPro" id="IPR032675">
    <property type="entry name" value="LRR_dom_sf"/>
</dbReference>
<keyword evidence="1" id="KW-0732">Signal</keyword>
<evidence type="ECO:0000313" key="3">
    <source>
        <dbReference type="EnsemblMetazoa" id="ACHR009879-PA"/>
    </source>
</evidence>
<sequence>MDEYEFFCEYSACIVSNIHITYDGLYAFTFIPNGTDMLFLKAAKGRLADFSFVEAIPDLVQFVLEKCKFEELVLPAFRKSSSVVMKHVSVKTIRFHSADKMLHDFRLCGTTFNDIPYTVLQLQYVLNLEQSRSSIRQLHLSVLRNLKRLVNLNLSYNKIQTVTADPESLCCNQLQSLNLIGNSLMRFDFGILMYMPQFQRIFLGDNKIDTITTGQESRYTSRKHFCSWKSYYLKRMEVDFEIPKPPCVDYFAKLNRITLNRNKLTVIDTSLLEYMNLLNDLDLAHNPIKTVKINKDKVPILLNLSLLNGEAGYLHTLPPDVFTSD</sequence>
<reference evidence="3" key="2">
    <citation type="submission" date="2020-05" db="UniProtKB">
        <authorList>
            <consortium name="EnsemblMetazoa"/>
        </authorList>
    </citation>
    <scope>IDENTIFICATION</scope>
    <source>
        <strain evidence="3">ACHKN1017</strain>
    </source>
</reference>
<reference evidence="4" key="1">
    <citation type="submission" date="2013-03" db="EMBL/GenBank/DDBJ databases">
        <title>The Genome Sequence of Anopheles christyi ACHKN1017.</title>
        <authorList>
            <consortium name="The Broad Institute Genomics Platform"/>
            <person name="Neafsey D.E."/>
            <person name="Besansky N."/>
            <person name="Walker B."/>
            <person name="Young S.K."/>
            <person name="Zeng Q."/>
            <person name="Gargeya S."/>
            <person name="Fitzgerald M."/>
            <person name="Haas B."/>
            <person name="Abouelleil A."/>
            <person name="Allen A.W."/>
            <person name="Alvarado L."/>
            <person name="Arachchi H.M."/>
            <person name="Berlin A.M."/>
            <person name="Chapman S.B."/>
            <person name="Gainer-Dewar J."/>
            <person name="Goldberg J."/>
            <person name="Griggs A."/>
            <person name="Gujja S."/>
            <person name="Hansen M."/>
            <person name="Howarth C."/>
            <person name="Imamovic A."/>
            <person name="Ireland A."/>
            <person name="Larimer J."/>
            <person name="McCowan C."/>
            <person name="Murphy C."/>
            <person name="Pearson M."/>
            <person name="Poon T.W."/>
            <person name="Priest M."/>
            <person name="Roberts A."/>
            <person name="Saif S."/>
            <person name="Shea T."/>
            <person name="Sisk P."/>
            <person name="Sykes S."/>
            <person name="Wortman J."/>
            <person name="Nusbaum C."/>
            <person name="Birren B."/>
        </authorList>
    </citation>
    <scope>NUCLEOTIDE SEQUENCE [LARGE SCALE GENOMIC DNA]</scope>
    <source>
        <strain evidence="4">ACHKN1017</strain>
    </source>
</reference>
<proteinExistence type="predicted"/>
<dbReference type="VEuPathDB" id="VectorBase:ACHR009879"/>
<accession>A0A182KGJ1</accession>
<keyword evidence="2" id="KW-0325">Glycoprotein</keyword>
<dbReference type="EnsemblMetazoa" id="ACHR009879-RA">
    <property type="protein sequence ID" value="ACHR009879-PA"/>
    <property type="gene ID" value="ACHR009879"/>
</dbReference>
<evidence type="ECO:0000256" key="2">
    <source>
        <dbReference type="ARBA" id="ARBA00023180"/>
    </source>
</evidence>
<dbReference type="STRING" id="43041.A0A182KGJ1"/>
<dbReference type="Gene3D" id="3.80.10.10">
    <property type="entry name" value="Ribonuclease Inhibitor"/>
    <property type="match status" value="2"/>
</dbReference>
<evidence type="ECO:0000313" key="4">
    <source>
        <dbReference type="Proteomes" id="UP000075881"/>
    </source>
</evidence>
<name>A0A182KGJ1_9DIPT</name>
<dbReference type="AlphaFoldDB" id="A0A182KGJ1"/>
<dbReference type="SUPFAM" id="SSF52058">
    <property type="entry name" value="L domain-like"/>
    <property type="match status" value="1"/>
</dbReference>
<dbReference type="InterPro" id="IPR050467">
    <property type="entry name" value="LRFN"/>
</dbReference>
<protein>
    <recommendedName>
        <fullName evidence="5">Leucine rich immune protein (Coil-less)</fullName>
    </recommendedName>
</protein>
<dbReference type="Proteomes" id="UP000075881">
    <property type="component" value="Unassembled WGS sequence"/>
</dbReference>
<keyword evidence="4" id="KW-1185">Reference proteome</keyword>
<dbReference type="PANTHER" id="PTHR45842">
    <property type="entry name" value="SYNAPTIC ADHESION-LIKE MOLECULE SALM"/>
    <property type="match status" value="1"/>
</dbReference>
<organism evidence="3 4">
    <name type="scientific">Anopheles christyi</name>
    <dbReference type="NCBI Taxonomy" id="43041"/>
    <lineage>
        <taxon>Eukaryota</taxon>
        <taxon>Metazoa</taxon>
        <taxon>Ecdysozoa</taxon>
        <taxon>Arthropoda</taxon>
        <taxon>Hexapoda</taxon>
        <taxon>Insecta</taxon>
        <taxon>Pterygota</taxon>
        <taxon>Neoptera</taxon>
        <taxon>Endopterygota</taxon>
        <taxon>Diptera</taxon>
        <taxon>Nematocera</taxon>
        <taxon>Culicoidea</taxon>
        <taxon>Culicidae</taxon>
        <taxon>Anophelinae</taxon>
        <taxon>Anopheles</taxon>
    </lineage>
</organism>
<evidence type="ECO:0008006" key="5">
    <source>
        <dbReference type="Google" id="ProtNLM"/>
    </source>
</evidence>
<dbReference type="PANTHER" id="PTHR45842:SF12">
    <property type="entry name" value="KEKKON 5, ISOFORM A"/>
    <property type="match status" value="1"/>
</dbReference>